<dbReference type="PANTHER" id="PTHR20842:SF0">
    <property type="entry name" value="ALPHA-ASPARTYL DIPEPTIDASE"/>
    <property type="match status" value="1"/>
</dbReference>
<comment type="subcellular location">
    <subcellularLocation>
        <location evidence="1">Cytoplasm</location>
    </subcellularLocation>
</comment>
<evidence type="ECO:0000313" key="12">
    <source>
        <dbReference type="Proteomes" id="UP000500961"/>
    </source>
</evidence>
<evidence type="ECO:0000256" key="9">
    <source>
        <dbReference type="ARBA" id="ARBA00066675"/>
    </source>
</evidence>
<evidence type="ECO:0000256" key="8">
    <source>
        <dbReference type="ARBA" id="ARBA00050239"/>
    </source>
</evidence>
<evidence type="ECO:0000256" key="1">
    <source>
        <dbReference type="ARBA" id="ARBA00004496"/>
    </source>
</evidence>
<keyword evidence="12" id="KW-1185">Reference proteome</keyword>
<dbReference type="GO" id="GO:0006508">
    <property type="term" value="P:proteolysis"/>
    <property type="evidence" value="ECO:0007669"/>
    <property type="project" value="UniProtKB-KW"/>
</dbReference>
<reference evidence="11 12" key="1">
    <citation type="submission" date="2019-07" db="EMBL/GenBank/DDBJ databases">
        <title>Thalassofilum flectens gen. nov., sp. nov., a novel moderate thermophilic anaerobe from a shallow sea hot spring in Kunashir Island (Russia), representing a new family in the order Bacteroidales, and proposal of Thalassofilacea fam. nov.</title>
        <authorList>
            <person name="Kochetkova T.V."/>
            <person name="Podosokorskaya O.A."/>
            <person name="Novikov A."/>
            <person name="Elcheninov A.G."/>
            <person name="Toshchakov S.V."/>
            <person name="Kublanov I.V."/>
        </authorList>
    </citation>
    <scope>NUCLEOTIDE SEQUENCE [LARGE SCALE GENOMIC DNA]</scope>
    <source>
        <strain evidence="11 12">38-H</strain>
    </source>
</reference>
<dbReference type="NCBIfam" id="NF003642">
    <property type="entry name" value="PRK05282.1"/>
    <property type="match status" value="1"/>
</dbReference>
<evidence type="ECO:0000256" key="5">
    <source>
        <dbReference type="ARBA" id="ARBA00022801"/>
    </source>
</evidence>
<protein>
    <recommendedName>
        <fullName evidence="9">dipeptidase E</fullName>
        <ecNumber evidence="9">3.4.13.21</ecNumber>
    </recommendedName>
    <alternativeName>
        <fullName evidence="10">Asp-specific dipeptidase</fullName>
    </alternativeName>
</protein>
<keyword evidence="6" id="KW-0720">Serine protease</keyword>
<keyword evidence="7 11" id="KW-0224">Dipeptidase</keyword>
<evidence type="ECO:0000256" key="7">
    <source>
        <dbReference type="ARBA" id="ARBA00022997"/>
    </source>
</evidence>
<proteinExistence type="inferred from homology"/>
<dbReference type="CDD" id="cd03146">
    <property type="entry name" value="GAT1_Peptidase_E"/>
    <property type="match status" value="1"/>
</dbReference>
<dbReference type="FunFam" id="3.40.50.880:FF:000007">
    <property type="entry name" value="Peptidase E"/>
    <property type="match status" value="1"/>
</dbReference>
<evidence type="ECO:0000256" key="3">
    <source>
        <dbReference type="ARBA" id="ARBA00022490"/>
    </source>
</evidence>
<gene>
    <name evidence="11" type="primary">pepE</name>
    <name evidence="11" type="ORF">FHG85_12290</name>
</gene>
<keyword evidence="4" id="KW-0645">Protease</keyword>
<dbReference type="InterPro" id="IPR005320">
    <property type="entry name" value="Peptidase_S51"/>
</dbReference>
<dbReference type="Gene3D" id="3.40.50.880">
    <property type="match status" value="1"/>
</dbReference>
<accession>A0A7D3Y5Z1</accession>
<dbReference type="InterPro" id="IPR029062">
    <property type="entry name" value="Class_I_gatase-like"/>
</dbReference>
<dbReference type="KEGG" id="ttz:FHG85_12290"/>
<comment type="similarity">
    <text evidence="2">Belongs to the peptidase S51 family.</text>
</comment>
<dbReference type="RefSeq" id="WP_173076340.1">
    <property type="nucleotide sequence ID" value="NZ_CP041345.1"/>
</dbReference>
<dbReference type="GO" id="GO:0008236">
    <property type="term" value="F:serine-type peptidase activity"/>
    <property type="evidence" value="ECO:0007669"/>
    <property type="project" value="UniProtKB-KW"/>
</dbReference>
<dbReference type="AlphaFoldDB" id="A0A7D3Y5Z1"/>
<evidence type="ECO:0000313" key="11">
    <source>
        <dbReference type="EMBL" id="QKG81009.1"/>
    </source>
</evidence>
<dbReference type="PANTHER" id="PTHR20842">
    <property type="entry name" value="PROTEASE S51 ALPHA-ASPARTYL DIPEPTIDASE"/>
    <property type="match status" value="1"/>
</dbReference>
<sequence length="235" mass="26396">MVRLLLISNSTNAGEAYLEHPKEEIAKFLGDIKKVLFIPWAAVTFSYDEYEQKVQTRFSEFGVEVDSIHHHRNAKLAVQEAEAIVVGGGNTFKLLKTIQQTDIIEAVRNKVLSGTPYIGWSAGSNVACPTICTTNDMPITEPDSFSAFSLVRFQINPHYLDANPDGHAGETREERIMEFLEMDPNVYVVGLREGTMLKLEDVEFNLIGPKPARIFKKGQAPREVYPGDDLDFLFE</sequence>
<dbReference type="SUPFAM" id="SSF52317">
    <property type="entry name" value="Class I glutamine amidotransferase-like"/>
    <property type="match status" value="1"/>
</dbReference>
<evidence type="ECO:0000256" key="2">
    <source>
        <dbReference type="ARBA" id="ARBA00006534"/>
    </source>
</evidence>
<dbReference type="GO" id="GO:0016805">
    <property type="term" value="F:dipeptidase activity"/>
    <property type="evidence" value="ECO:0007669"/>
    <property type="project" value="UniProtKB-KW"/>
</dbReference>
<dbReference type="Proteomes" id="UP000500961">
    <property type="component" value="Chromosome"/>
</dbReference>
<organism evidence="11 12">
    <name type="scientific">Tenuifilum thalassicum</name>
    <dbReference type="NCBI Taxonomy" id="2590900"/>
    <lineage>
        <taxon>Bacteria</taxon>
        <taxon>Pseudomonadati</taxon>
        <taxon>Bacteroidota</taxon>
        <taxon>Bacteroidia</taxon>
        <taxon>Bacteroidales</taxon>
        <taxon>Tenuifilaceae</taxon>
        <taxon>Tenuifilum</taxon>
    </lineage>
</organism>
<dbReference type="Pfam" id="PF03575">
    <property type="entry name" value="Peptidase_S51"/>
    <property type="match status" value="1"/>
</dbReference>
<dbReference type="GO" id="GO:0005737">
    <property type="term" value="C:cytoplasm"/>
    <property type="evidence" value="ECO:0007669"/>
    <property type="project" value="UniProtKB-SubCell"/>
</dbReference>
<evidence type="ECO:0000256" key="4">
    <source>
        <dbReference type="ARBA" id="ARBA00022670"/>
    </source>
</evidence>
<comment type="catalytic activity">
    <reaction evidence="8">
        <text>Dipeptidase E catalyzes the hydrolysis of dipeptides Asp-|-Xaa. It does not act on peptides with N-terminal Glu, Asn or Gln, nor does it cleave isoaspartyl peptides.</text>
        <dbReference type="EC" id="3.4.13.21"/>
    </reaction>
</comment>
<evidence type="ECO:0000256" key="10">
    <source>
        <dbReference type="ARBA" id="ARBA00075877"/>
    </source>
</evidence>
<evidence type="ECO:0000256" key="6">
    <source>
        <dbReference type="ARBA" id="ARBA00022825"/>
    </source>
</evidence>
<dbReference type="EC" id="3.4.13.21" evidence="9"/>
<name>A0A7D3Y5Z1_9BACT</name>
<dbReference type="EMBL" id="CP041345">
    <property type="protein sequence ID" value="QKG81009.1"/>
    <property type="molecule type" value="Genomic_DNA"/>
</dbReference>
<keyword evidence="3" id="KW-0963">Cytoplasm</keyword>
<keyword evidence="5 11" id="KW-0378">Hydrolase</keyword>